<evidence type="ECO:0000256" key="2">
    <source>
        <dbReference type="SAM" id="MobiDB-lite"/>
    </source>
</evidence>
<organism evidence="3">
    <name type="scientific">Alexandrium catenella</name>
    <name type="common">Red tide dinoflagellate</name>
    <name type="synonym">Gonyaulax catenella</name>
    <dbReference type="NCBI Taxonomy" id="2925"/>
    <lineage>
        <taxon>Eukaryota</taxon>
        <taxon>Sar</taxon>
        <taxon>Alveolata</taxon>
        <taxon>Dinophyceae</taxon>
        <taxon>Gonyaulacales</taxon>
        <taxon>Pyrocystaceae</taxon>
        <taxon>Alexandrium</taxon>
    </lineage>
</organism>
<feature type="compositionally biased region" description="Acidic residues" evidence="2">
    <location>
        <begin position="27"/>
        <end position="39"/>
    </location>
</feature>
<name>A0A7S1RKI6_ALECA</name>
<dbReference type="EMBL" id="HBGE01076496">
    <property type="protein sequence ID" value="CAD9169014.1"/>
    <property type="molecule type" value="Transcribed_RNA"/>
</dbReference>
<feature type="region of interest" description="Disordered" evidence="2">
    <location>
        <begin position="12"/>
        <end position="55"/>
    </location>
</feature>
<feature type="coiled-coil region" evidence="1">
    <location>
        <begin position="88"/>
        <end position="115"/>
    </location>
</feature>
<evidence type="ECO:0000256" key="1">
    <source>
        <dbReference type="SAM" id="Coils"/>
    </source>
</evidence>
<sequence length="308" mass="33489">MGTVCARCAEVKKAKGQNAPMRPAYDESSDDEEEGEGQEEVVMISSDDDGNEEDYKQGVAETLKSTGKALKRGKTMAMKEAISTAKKYNIAASAVAEAEKKLDDHKRQQRREEAEAAVVAFLASSQSGERILCEAILKKAVDAECSKETTERLKARLSEIIITRELEEEEVEQAREYLKESCRAFVLSATKPGGRPVLLLDLRSGAKTPSRLSLDPPLQTLGLRQEDVDESEAKTAPLSSLVPKLAKDDKAVRGSSGFTSLDGEESECVVALSCETGGERGVWCFVEPTPERRDRLVEAFVVLAAISG</sequence>
<keyword evidence="1" id="KW-0175">Coiled coil</keyword>
<reference evidence="3" key="1">
    <citation type="submission" date="2021-01" db="EMBL/GenBank/DDBJ databases">
        <authorList>
            <person name="Corre E."/>
            <person name="Pelletier E."/>
            <person name="Niang G."/>
            <person name="Scheremetjew M."/>
            <person name="Finn R."/>
            <person name="Kale V."/>
            <person name="Holt S."/>
            <person name="Cochrane G."/>
            <person name="Meng A."/>
            <person name="Brown T."/>
            <person name="Cohen L."/>
        </authorList>
    </citation>
    <scope>NUCLEOTIDE SEQUENCE</scope>
    <source>
        <strain evidence="3">OF101</strain>
    </source>
</reference>
<dbReference type="AlphaFoldDB" id="A0A7S1RKI6"/>
<gene>
    <name evidence="3" type="ORF">ACAT0790_LOCUS45782</name>
</gene>
<proteinExistence type="predicted"/>
<evidence type="ECO:0000313" key="3">
    <source>
        <dbReference type="EMBL" id="CAD9169014.1"/>
    </source>
</evidence>
<accession>A0A7S1RKI6</accession>
<protein>
    <submittedName>
        <fullName evidence="3">Uncharacterized protein</fullName>
    </submittedName>
</protein>